<dbReference type="PANTHER" id="PTHR43798">
    <property type="entry name" value="MONOACYLGLYCEROL LIPASE"/>
    <property type="match status" value="1"/>
</dbReference>
<name>A0A7Z0AA27_9MICO</name>
<dbReference type="InterPro" id="IPR000073">
    <property type="entry name" value="AB_hydrolase_1"/>
</dbReference>
<dbReference type="PRINTS" id="PR00111">
    <property type="entry name" value="ABHYDROLASE"/>
</dbReference>
<evidence type="ECO:0000313" key="3">
    <source>
        <dbReference type="Proteomes" id="UP000539111"/>
    </source>
</evidence>
<dbReference type="Pfam" id="PF12697">
    <property type="entry name" value="Abhydrolase_6"/>
    <property type="match status" value="1"/>
</dbReference>
<feature type="domain" description="AB hydrolase-1" evidence="1">
    <location>
        <begin position="5"/>
        <end position="222"/>
    </location>
</feature>
<dbReference type="Gene3D" id="3.40.50.1820">
    <property type="entry name" value="alpha/beta hydrolase"/>
    <property type="match status" value="1"/>
</dbReference>
<accession>A0A7Z0AA27</accession>
<dbReference type="GO" id="GO:0003824">
    <property type="term" value="F:catalytic activity"/>
    <property type="evidence" value="ECO:0007669"/>
    <property type="project" value="UniProtKB-ARBA"/>
</dbReference>
<protein>
    <submittedName>
        <fullName evidence="2">Pimeloyl-ACP methyl ester carboxylesterase</fullName>
    </submittedName>
</protein>
<dbReference type="Proteomes" id="UP000539111">
    <property type="component" value="Unassembled WGS sequence"/>
</dbReference>
<sequence length="231" mass="24773">MHIPLVFVHGIRLSGVCWTEQRSFFSARAVATPDLPGHGTRRGERFTLDAAVDVVERTIDDVGGRAVVVGHSMGGYVGIATAARHPDKVAGLVAAGCSISPTRLLCLPYRGMRRALSVLPDDGDAVSARLFRRLLPPGVAEPIIAAGIATDSIPDVMTALQVDRPVDSLQHYPGTVLLINGRHDHFRLGERQFVNACPRGSLTVVPHAGHYLPMTRGAVFARLIAEFSDGM</sequence>
<comment type="caution">
    <text evidence="2">The sequence shown here is derived from an EMBL/GenBank/DDBJ whole genome shotgun (WGS) entry which is preliminary data.</text>
</comment>
<dbReference type="InterPro" id="IPR050266">
    <property type="entry name" value="AB_hydrolase_sf"/>
</dbReference>
<dbReference type="InterPro" id="IPR029058">
    <property type="entry name" value="AB_hydrolase_fold"/>
</dbReference>
<evidence type="ECO:0000313" key="2">
    <source>
        <dbReference type="EMBL" id="NYI66348.1"/>
    </source>
</evidence>
<keyword evidence="3" id="KW-1185">Reference proteome</keyword>
<dbReference type="RefSeq" id="WP_179425627.1">
    <property type="nucleotide sequence ID" value="NZ_JACBZP010000001.1"/>
</dbReference>
<dbReference type="EMBL" id="JACBZP010000001">
    <property type="protein sequence ID" value="NYI66348.1"/>
    <property type="molecule type" value="Genomic_DNA"/>
</dbReference>
<dbReference type="AlphaFoldDB" id="A0A7Z0AA27"/>
<evidence type="ECO:0000259" key="1">
    <source>
        <dbReference type="Pfam" id="PF12697"/>
    </source>
</evidence>
<gene>
    <name evidence="2" type="ORF">BJY26_000654</name>
</gene>
<proteinExistence type="predicted"/>
<organism evidence="2 3">
    <name type="scientific">Spelaeicoccus albus</name>
    <dbReference type="NCBI Taxonomy" id="1280376"/>
    <lineage>
        <taxon>Bacteria</taxon>
        <taxon>Bacillati</taxon>
        <taxon>Actinomycetota</taxon>
        <taxon>Actinomycetes</taxon>
        <taxon>Micrococcales</taxon>
        <taxon>Brevibacteriaceae</taxon>
        <taxon>Spelaeicoccus</taxon>
    </lineage>
</organism>
<reference evidence="2 3" key="1">
    <citation type="submission" date="2020-07" db="EMBL/GenBank/DDBJ databases">
        <title>Sequencing the genomes of 1000 actinobacteria strains.</title>
        <authorList>
            <person name="Klenk H.-P."/>
        </authorList>
    </citation>
    <scope>NUCLEOTIDE SEQUENCE [LARGE SCALE GENOMIC DNA]</scope>
    <source>
        <strain evidence="2 3">DSM 26341</strain>
    </source>
</reference>
<dbReference type="SUPFAM" id="SSF53474">
    <property type="entry name" value="alpha/beta-Hydrolases"/>
    <property type="match status" value="1"/>
</dbReference>